<keyword evidence="5" id="KW-0687">Ribonucleoprotein</keyword>
<evidence type="ECO:0000259" key="9">
    <source>
        <dbReference type="PROSITE" id="PS50137"/>
    </source>
</evidence>
<dbReference type="FunFam" id="3.30.160.20:FF:000043">
    <property type="entry name" value="60S ribosomal protein L3"/>
    <property type="match status" value="1"/>
</dbReference>
<name>A0A6A5YEB1_9PEZI</name>
<dbReference type="InterPro" id="IPR000999">
    <property type="entry name" value="RNase_III_dom"/>
</dbReference>
<dbReference type="CDD" id="cd19873">
    <property type="entry name" value="DSRM_MRPL3_like"/>
    <property type="match status" value="1"/>
</dbReference>
<evidence type="ECO:0000256" key="5">
    <source>
        <dbReference type="ARBA" id="ARBA00023274"/>
    </source>
</evidence>
<dbReference type="InterPro" id="IPR036389">
    <property type="entry name" value="RNase_III_sf"/>
</dbReference>
<evidence type="ECO:0000256" key="7">
    <source>
        <dbReference type="ARBA" id="ARBA00035187"/>
    </source>
</evidence>
<dbReference type="PROSITE" id="PS50142">
    <property type="entry name" value="RNASE_3_2"/>
    <property type="match status" value="1"/>
</dbReference>
<organism evidence="11 12">
    <name type="scientific">Saccharata proteae CBS 121410</name>
    <dbReference type="NCBI Taxonomy" id="1314787"/>
    <lineage>
        <taxon>Eukaryota</taxon>
        <taxon>Fungi</taxon>
        <taxon>Dikarya</taxon>
        <taxon>Ascomycota</taxon>
        <taxon>Pezizomycotina</taxon>
        <taxon>Dothideomycetes</taxon>
        <taxon>Dothideomycetes incertae sedis</taxon>
        <taxon>Botryosphaeriales</taxon>
        <taxon>Saccharataceae</taxon>
        <taxon>Saccharata</taxon>
    </lineage>
</organism>
<dbReference type="InterPro" id="IPR044443">
    <property type="entry name" value="Ribosomal_mL44_DSRM_fung"/>
</dbReference>
<feature type="domain" description="RNase III" evidence="10">
    <location>
        <begin position="135"/>
        <end position="316"/>
    </location>
</feature>
<dbReference type="Proteomes" id="UP000799776">
    <property type="component" value="Unassembled WGS sequence"/>
</dbReference>
<feature type="domain" description="DRBM" evidence="9">
    <location>
        <begin position="343"/>
        <end position="413"/>
    </location>
</feature>
<evidence type="ECO:0000313" key="11">
    <source>
        <dbReference type="EMBL" id="KAF2089687.1"/>
    </source>
</evidence>
<evidence type="ECO:0000313" key="12">
    <source>
        <dbReference type="Proteomes" id="UP000799776"/>
    </source>
</evidence>
<keyword evidence="2 8" id="KW-0694">RNA-binding</keyword>
<dbReference type="EMBL" id="ML978714">
    <property type="protein sequence ID" value="KAF2089687.1"/>
    <property type="molecule type" value="Genomic_DNA"/>
</dbReference>
<dbReference type="InterPro" id="IPR014720">
    <property type="entry name" value="dsRBD_dom"/>
</dbReference>
<evidence type="ECO:0000256" key="6">
    <source>
        <dbReference type="ARBA" id="ARBA00024034"/>
    </source>
</evidence>
<keyword evidence="12" id="KW-1185">Reference proteome</keyword>
<accession>A0A6A5YEB1</accession>
<dbReference type="AlphaFoldDB" id="A0A6A5YEB1"/>
<evidence type="ECO:0000259" key="10">
    <source>
        <dbReference type="PROSITE" id="PS50142"/>
    </source>
</evidence>
<feature type="non-terminal residue" evidence="11">
    <location>
        <position position="1"/>
    </location>
</feature>
<dbReference type="InterPro" id="IPR044444">
    <property type="entry name" value="Ribosomal_mL44_DSRM_metazoa"/>
</dbReference>
<dbReference type="GO" id="GO:0003735">
    <property type="term" value="F:structural constituent of ribosome"/>
    <property type="evidence" value="ECO:0007669"/>
    <property type="project" value="TreeGrafter"/>
</dbReference>
<dbReference type="Pfam" id="PF22892">
    <property type="entry name" value="DSRM_MRPL44"/>
    <property type="match status" value="1"/>
</dbReference>
<dbReference type="GO" id="GO:0003725">
    <property type="term" value="F:double-stranded RNA binding"/>
    <property type="evidence" value="ECO:0007669"/>
    <property type="project" value="InterPro"/>
</dbReference>
<comment type="subcellular location">
    <subcellularLocation>
        <location evidence="1">Mitochondrion</location>
    </subcellularLocation>
</comment>
<keyword evidence="3" id="KW-0689">Ribosomal protein</keyword>
<dbReference type="Gene3D" id="3.30.160.20">
    <property type="match status" value="1"/>
</dbReference>
<dbReference type="SUPFAM" id="SSF69065">
    <property type="entry name" value="RNase III domain-like"/>
    <property type="match status" value="1"/>
</dbReference>
<dbReference type="SUPFAM" id="SSF54768">
    <property type="entry name" value="dsRNA-binding domain-like"/>
    <property type="match status" value="1"/>
</dbReference>
<keyword evidence="4" id="KW-0496">Mitochondrion</keyword>
<dbReference type="PANTHER" id="PTHR11207:SF32">
    <property type="entry name" value="LARGE RIBOSOMAL SUBUNIT PROTEIN ML44"/>
    <property type="match status" value="1"/>
</dbReference>
<dbReference type="SMART" id="SM00535">
    <property type="entry name" value="RIBOc"/>
    <property type="match status" value="1"/>
</dbReference>
<evidence type="ECO:0000256" key="3">
    <source>
        <dbReference type="ARBA" id="ARBA00022980"/>
    </source>
</evidence>
<comment type="similarity">
    <text evidence="6">Belongs to the ribonuclease III family. Mitochondrion-specific ribosomal protein mL44 subfamily.</text>
</comment>
<evidence type="ECO:0000256" key="4">
    <source>
        <dbReference type="ARBA" id="ARBA00023128"/>
    </source>
</evidence>
<proteinExistence type="inferred from homology"/>
<dbReference type="GO" id="GO:0004525">
    <property type="term" value="F:ribonuclease III activity"/>
    <property type="evidence" value="ECO:0007669"/>
    <property type="project" value="InterPro"/>
</dbReference>
<evidence type="ECO:0000256" key="8">
    <source>
        <dbReference type="PROSITE-ProRule" id="PRU00266"/>
    </source>
</evidence>
<sequence>NLPFSGILSRYSLSAETAQAIAVMPTITPPMTAVFAFQFLGCEYHPPVGDQTCLGSSTLSNPASISTREIMKRLRIDRWGAQSFCRNATPRPRVACPFQQSAIPQHHQPARIRLQSTFGNLPSPPVAAAAKSAKLAALHARIGMPQRVPLPTLARTLVDVSADPDKDFNNYTLSILGADLLKYFIAEHIVCQYPRLPMGVVFAADAAFIGPAALSSIRHEWGVEAVAEPGGEVDPGLLQFKRVPPGHWKNDHDSPDPAVQWRVGLSTRVRRDDALGQFRYRTHKKREPMRAKEASLEEASVDFVRAVVGAVYLHAGRVAAIDFITAHFLRRHLDISGLFDFTTPTRDLSRLCAREGFEAPIARLLSETGRHSRTPVFVVGVYSGTDKLGEGFGASLDEARVRAAAAALKSWYLYSPLDMVKPSEVESKGKKYIPNLIDPGEIIV</sequence>
<evidence type="ECO:0000256" key="2">
    <source>
        <dbReference type="ARBA" id="ARBA00022884"/>
    </source>
</evidence>
<evidence type="ECO:0000256" key="1">
    <source>
        <dbReference type="ARBA" id="ARBA00004173"/>
    </source>
</evidence>
<dbReference type="OrthoDB" id="67027at2759"/>
<dbReference type="GO" id="GO:0005739">
    <property type="term" value="C:mitochondrion"/>
    <property type="evidence" value="ECO:0007669"/>
    <property type="project" value="TreeGrafter"/>
</dbReference>
<dbReference type="PANTHER" id="PTHR11207">
    <property type="entry name" value="RIBONUCLEASE III"/>
    <property type="match status" value="1"/>
</dbReference>
<dbReference type="PROSITE" id="PS50137">
    <property type="entry name" value="DS_RBD"/>
    <property type="match status" value="1"/>
</dbReference>
<gene>
    <name evidence="11" type="ORF">K490DRAFT_37398</name>
</gene>
<reference evidence="11" key="1">
    <citation type="journal article" date="2020" name="Stud. Mycol.">
        <title>101 Dothideomycetes genomes: a test case for predicting lifestyles and emergence of pathogens.</title>
        <authorList>
            <person name="Haridas S."/>
            <person name="Albert R."/>
            <person name="Binder M."/>
            <person name="Bloem J."/>
            <person name="Labutti K."/>
            <person name="Salamov A."/>
            <person name="Andreopoulos B."/>
            <person name="Baker S."/>
            <person name="Barry K."/>
            <person name="Bills G."/>
            <person name="Bluhm B."/>
            <person name="Cannon C."/>
            <person name="Castanera R."/>
            <person name="Culley D."/>
            <person name="Daum C."/>
            <person name="Ezra D."/>
            <person name="Gonzalez J."/>
            <person name="Henrissat B."/>
            <person name="Kuo A."/>
            <person name="Liang C."/>
            <person name="Lipzen A."/>
            <person name="Lutzoni F."/>
            <person name="Magnuson J."/>
            <person name="Mondo S."/>
            <person name="Nolan M."/>
            <person name="Ohm R."/>
            <person name="Pangilinan J."/>
            <person name="Park H.-J."/>
            <person name="Ramirez L."/>
            <person name="Alfaro M."/>
            <person name="Sun H."/>
            <person name="Tritt A."/>
            <person name="Yoshinaga Y."/>
            <person name="Zwiers L.-H."/>
            <person name="Turgeon B."/>
            <person name="Goodwin S."/>
            <person name="Spatafora J."/>
            <person name="Crous P."/>
            <person name="Grigoriev I."/>
        </authorList>
    </citation>
    <scope>NUCLEOTIDE SEQUENCE</scope>
    <source>
        <strain evidence="11">CBS 121410</strain>
    </source>
</reference>
<protein>
    <recommendedName>
        <fullName evidence="7">Large ribosomal subunit protein mL44</fullName>
    </recommendedName>
</protein>
<dbReference type="SMART" id="SM00358">
    <property type="entry name" value="DSRM"/>
    <property type="match status" value="1"/>
</dbReference>
<dbReference type="GO" id="GO:0006396">
    <property type="term" value="P:RNA processing"/>
    <property type="evidence" value="ECO:0007669"/>
    <property type="project" value="InterPro"/>
</dbReference>
<dbReference type="Gene3D" id="1.10.1520.10">
    <property type="entry name" value="Ribonuclease III domain"/>
    <property type="match status" value="1"/>
</dbReference>